<feature type="region of interest" description="Disordered" evidence="1">
    <location>
        <begin position="372"/>
        <end position="812"/>
    </location>
</feature>
<feature type="compositionally biased region" description="Basic and acidic residues" evidence="1">
    <location>
        <begin position="589"/>
        <end position="602"/>
    </location>
</feature>
<dbReference type="RefSeq" id="WP_189569695.1">
    <property type="nucleotide sequence ID" value="NZ_BMXI01000007.1"/>
</dbReference>
<comment type="caution">
    <text evidence="2">The sequence shown here is derived from an EMBL/GenBank/DDBJ whole genome shotgun (WGS) entry which is preliminary data.</text>
</comment>
<dbReference type="SUPFAM" id="SSF52540">
    <property type="entry name" value="P-loop containing nucleoside triphosphate hydrolases"/>
    <property type="match status" value="1"/>
</dbReference>
<reference evidence="2" key="2">
    <citation type="submission" date="2020-09" db="EMBL/GenBank/DDBJ databases">
        <authorList>
            <person name="Sun Q."/>
            <person name="Kim S."/>
        </authorList>
    </citation>
    <scope>NUCLEOTIDE SEQUENCE</scope>
    <source>
        <strain evidence="2">KCTC 12988</strain>
    </source>
</reference>
<dbReference type="Proteomes" id="UP000644507">
    <property type="component" value="Unassembled WGS sequence"/>
</dbReference>
<feature type="compositionally biased region" description="Low complexity" evidence="1">
    <location>
        <begin position="568"/>
        <end position="585"/>
    </location>
</feature>
<keyword evidence="3" id="KW-1185">Reference proteome</keyword>
<organism evidence="2 3">
    <name type="scientific">Roseibacillus persicicus</name>
    <dbReference type="NCBI Taxonomy" id="454148"/>
    <lineage>
        <taxon>Bacteria</taxon>
        <taxon>Pseudomonadati</taxon>
        <taxon>Verrucomicrobiota</taxon>
        <taxon>Verrucomicrobiia</taxon>
        <taxon>Verrucomicrobiales</taxon>
        <taxon>Verrucomicrobiaceae</taxon>
        <taxon>Roseibacillus</taxon>
    </lineage>
</organism>
<dbReference type="EMBL" id="BMXI01000007">
    <property type="protein sequence ID" value="GHC52740.1"/>
    <property type="molecule type" value="Genomic_DNA"/>
</dbReference>
<accession>A0A918TK36</accession>
<feature type="compositionally biased region" description="Pro residues" evidence="1">
    <location>
        <begin position="720"/>
        <end position="730"/>
    </location>
</feature>
<evidence type="ECO:0000313" key="3">
    <source>
        <dbReference type="Proteomes" id="UP000644507"/>
    </source>
</evidence>
<gene>
    <name evidence="2" type="ORF">GCM10007100_18900</name>
</gene>
<reference evidence="2" key="1">
    <citation type="journal article" date="2014" name="Int. J. Syst. Evol. Microbiol.">
        <title>Complete genome sequence of Corynebacterium casei LMG S-19264T (=DSM 44701T), isolated from a smear-ripened cheese.</title>
        <authorList>
            <consortium name="US DOE Joint Genome Institute (JGI-PGF)"/>
            <person name="Walter F."/>
            <person name="Albersmeier A."/>
            <person name="Kalinowski J."/>
            <person name="Ruckert C."/>
        </authorList>
    </citation>
    <scope>NUCLEOTIDE SEQUENCE</scope>
    <source>
        <strain evidence="2">KCTC 12988</strain>
    </source>
</reference>
<proteinExistence type="predicted"/>
<dbReference type="AlphaFoldDB" id="A0A918TK36"/>
<feature type="compositionally biased region" description="Low complexity" evidence="1">
    <location>
        <begin position="742"/>
        <end position="777"/>
    </location>
</feature>
<protein>
    <recommendedName>
        <fullName evidence="4">Orc1-like AAA ATPase domain-containing protein</fullName>
    </recommendedName>
</protein>
<evidence type="ECO:0000313" key="2">
    <source>
        <dbReference type="EMBL" id="GHC52740.1"/>
    </source>
</evidence>
<evidence type="ECO:0008006" key="4">
    <source>
        <dbReference type="Google" id="ProtNLM"/>
    </source>
</evidence>
<sequence length="812" mass="87067">MSDFNKQPTLFEVFGRTTTPTVPEINEEALDTLTNVLTSSGDDLGKVVLLRSPRAGYGKTLLLQSVSNRLNETFRFLAVEPSGGGRIDGEVVLESVLRQLSEVLPASGGLTEFDLFARKLLAIGLKPLLISGEIPSHDREGALFAIENRPIETFDFHHQQAATAHWTQANFEVLGPRLASELSEISRCTLRGCAYWVDLLFRYATTPPEKVERTRLLTEAVFGDLPGQGSSGAEERLQSLFALLGLVEPVVLVFDETEGLSNQPEAGLRVAAFIVQLRQACPSLTVILSVNEDVWETGLKPLMPGGLEDRLTEYEVSLSALKRSEADTLLESRFGREASLVREAMSWPEPLSARGVLREAALAVRKLSQEAAFVEDEEPPSEPVSRGVMPPPLDSVLSPEVEQRLEPSTAFEAEAIPSGEASPRSKDEDSIPVEPSGEPTFADPFREVAQEEQSSPVEQPALVEEQVAEPERSPFEIVPEGTTSSNEPAENIAAPEVAPEDPFADAGNSDFASSPKVNPGEWSAETAMKQFAAAQPEARPSQESAEASGRPSEVETKSPFDLVEPEVESSPAPAEPRAASVEPSPFQVLKEEKERAEAEVREQMSFPANSAGSSTGEASSPFSVSQPAVPAQPPVEASPPAASSQSDHPGNNSPFSINKSYSSEPSVKMTEEEERMPTTSAASVESPFAAVREERAVEKTADSVNSQALSPTLPDREEPAPQPHSVPPQLPAEERPSFEETSQPAPVSESSSPASADPARESAFAATSPFAAAPTSAKDVQAPAESASSGQDTSEVEELLSQFKKRFGQPGS</sequence>
<name>A0A918TK36_9BACT</name>
<feature type="compositionally biased region" description="Polar residues" evidence="1">
    <location>
        <begin position="606"/>
        <end position="622"/>
    </location>
</feature>
<feature type="compositionally biased region" description="Basic residues" evidence="1">
    <location>
        <begin position="803"/>
        <end position="812"/>
    </location>
</feature>
<evidence type="ECO:0000256" key="1">
    <source>
        <dbReference type="SAM" id="MobiDB-lite"/>
    </source>
</evidence>
<dbReference type="InterPro" id="IPR027417">
    <property type="entry name" value="P-loop_NTPase"/>
</dbReference>
<feature type="compositionally biased region" description="Basic and acidic residues" evidence="1">
    <location>
        <begin position="691"/>
        <end position="701"/>
    </location>
</feature>
<feature type="compositionally biased region" description="Polar residues" evidence="1">
    <location>
        <begin position="647"/>
        <end position="665"/>
    </location>
</feature>